<comment type="cofactor">
    <cofactor evidence="8">
        <name>a divalent metal cation</name>
        <dbReference type="ChEBI" id="CHEBI:60240"/>
    </cofactor>
    <text evidence="8">Binds 2 divalent metal cations per subunit.</text>
</comment>
<dbReference type="GO" id="GO:0046872">
    <property type="term" value="F:metal ion binding"/>
    <property type="evidence" value="ECO:0007669"/>
    <property type="project" value="UniProtKB-UniRule"/>
</dbReference>
<evidence type="ECO:0000256" key="8">
    <source>
        <dbReference type="PIRSR" id="PIRSR001123-2"/>
    </source>
</evidence>
<feature type="binding site" evidence="8">
    <location>
        <position position="231"/>
    </location>
    <ligand>
        <name>Zn(2+)</name>
        <dbReference type="ChEBI" id="CHEBI:29105"/>
        <label>1</label>
    </ligand>
</feature>
<evidence type="ECO:0000313" key="10">
    <source>
        <dbReference type="Proteomes" id="UP000223596"/>
    </source>
</evidence>
<dbReference type="Proteomes" id="UP000223596">
    <property type="component" value="Unassembled WGS sequence"/>
</dbReference>
<organism evidence="9 10">
    <name type="scientific">Acetivibrio thermocellus AD2</name>
    <dbReference type="NCBI Taxonomy" id="1138384"/>
    <lineage>
        <taxon>Bacteria</taxon>
        <taxon>Bacillati</taxon>
        <taxon>Bacillota</taxon>
        <taxon>Clostridia</taxon>
        <taxon>Eubacteriales</taxon>
        <taxon>Oscillospiraceae</taxon>
        <taxon>Acetivibrio</taxon>
    </lineage>
</organism>
<dbReference type="SUPFAM" id="SSF53187">
    <property type="entry name" value="Zn-dependent exopeptidases"/>
    <property type="match status" value="1"/>
</dbReference>
<protein>
    <submittedName>
        <fullName evidence="9">Endoglucanase</fullName>
    </submittedName>
</protein>
<feature type="binding site" evidence="8">
    <location>
        <position position="209"/>
    </location>
    <ligand>
        <name>Zn(2+)</name>
        <dbReference type="ChEBI" id="CHEBI:29105"/>
        <label>2</label>
    </ligand>
</feature>
<dbReference type="PIRSF" id="PIRSF001123">
    <property type="entry name" value="PepA_GA"/>
    <property type="match status" value="1"/>
</dbReference>
<comment type="caution">
    <text evidence="9">The sequence shown here is derived from an EMBL/GenBank/DDBJ whole genome shotgun (WGS) entry which is preliminary data.</text>
</comment>
<keyword evidence="3" id="KW-0645">Protease</keyword>
<dbReference type="RefSeq" id="WP_003516513.1">
    <property type="nucleotide sequence ID" value="NZ_CP013828.1"/>
</dbReference>
<evidence type="ECO:0000256" key="7">
    <source>
        <dbReference type="PIRSR" id="PIRSR001123-1"/>
    </source>
</evidence>
<feature type="binding site" evidence="8">
    <location>
        <position position="315"/>
    </location>
    <ligand>
        <name>Zn(2+)</name>
        <dbReference type="ChEBI" id="CHEBI:29105"/>
        <label>2</label>
    </ligand>
</feature>
<keyword evidence="5" id="KW-0378">Hydrolase</keyword>
<dbReference type="InterPro" id="IPR023367">
    <property type="entry name" value="Peptidase_M42_dom2"/>
</dbReference>
<evidence type="ECO:0000256" key="2">
    <source>
        <dbReference type="ARBA" id="ARBA00022438"/>
    </source>
</evidence>
<sequence>MDYINILKDLSTYPGVSGQEDKLSGYIAKLFEKYCDSVEIDEFYNVIGIKKGIGGSGGRRIMVTAHLDEIGLMVKSIDEKGFITVSNIGGVDSKVLLAQEVVIHGKKEIYGIIGAKPPHLLTPEEIKKAVKMEDLVIDTGLSAEEVRKYVSVGDIVTFKVEPLVLQNNRFSSKSLDNRAGVVALLDIMENLTLLNHKDDVWFVATVQEEVGLRGANIAAYNISPDLAIVIDVCHGQIPGTPKESVFPVGKGPAVAVGPNLHRKYTKKMIELAKEENIPYQIDVEPGDTGTEAWAVQVSREGIPTLLVSIPLKYMHTVIETLSIDDIKNTGRLIARFISMTGNEMEEGLC</sequence>
<feature type="binding site" evidence="8">
    <location>
        <position position="176"/>
    </location>
    <ligand>
        <name>Zn(2+)</name>
        <dbReference type="ChEBI" id="CHEBI:29105"/>
        <label>1</label>
    </ligand>
</feature>
<dbReference type="SUPFAM" id="SSF101821">
    <property type="entry name" value="Aminopeptidase/glucanase lid domain"/>
    <property type="match status" value="1"/>
</dbReference>
<dbReference type="Pfam" id="PF05343">
    <property type="entry name" value="Peptidase_M42"/>
    <property type="match status" value="1"/>
</dbReference>
<gene>
    <name evidence="9" type="ORF">M972_111691</name>
</gene>
<dbReference type="AlphaFoldDB" id="A0AB36TG73"/>
<evidence type="ECO:0000256" key="4">
    <source>
        <dbReference type="ARBA" id="ARBA00022723"/>
    </source>
</evidence>
<reference evidence="9 10" key="1">
    <citation type="submission" date="2017-09" db="EMBL/GenBank/DDBJ databases">
        <title>Evaluation of Pacific Biosciences Sequencing Technology to Finishing C. thermocellum Genome Sequences.</title>
        <authorList>
            <person name="Brown S."/>
        </authorList>
    </citation>
    <scope>NUCLEOTIDE SEQUENCE [LARGE SCALE GENOMIC DNA]</scope>
    <source>
        <strain evidence="9 10">AD2</strain>
    </source>
</reference>
<keyword evidence="4 8" id="KW-0479">Metal-binding</keyword>
<evidence type="ECO:0000256" key="6">
    <source>
        <dbReference type="PIRNR" id="PIRNR001123"/>
    </source>
</evidence>
<evidence type="ECO:0000256" key="5">
    <source>
        <dbReference type="ARBA" id="ARBA00022801"/>
    </source>
</evidence>
<feature type="binding site" evidence="8">
    <location>
        <position position="66"/>
    </location>
    <ligand>
        <name>Zn(2+)</name>
        <dbReference type="ChEBI" id="CHEBI:29105"/>
        <label>1</label>
    </ligand>
</feature>
<evidence type="ECO:0000313" key="9">
    <source>
        <dbReference type="EMBL" id="PFH02899.1"/>
    </source>
</evidence>
<name>A0AB36TG73_ACETH</name>
<keyword evidence="2" id="KW-0031">Aminopeptidase</keyword>
<dbReference type="GO" id="GO:0006508">
    <property type="term" value="P:proteolysis"/>
    <property type="evidence" value="ECO:0007669"/>
    <property type="project" value="UniProtKB-KW"/>
</dbReference>
<dbReference type="Gene3D" id="3.40.630.10">
    <property type="entry name" value="Zn peptidases"/>
    <property type="match status" value="1"/>
</dbReference>
<accession>A0AB36TG73</accession>
<comment type="similarity">
    <text evidence="1 6">Belongs to the peptidase M42 family.</text>
</comment>
<evidence type="ECO:0000256" key="1">
    <source>
        <dbReference type="ARBA" id="ARBA00006272"/>
    </source>
</evidence>
<dbReference type="InterPro" id="IPR008007">
    <property type="entry name" value="Peptidase_M42"/>
</dbReference>
<evidence type="ECO:0000256" key="3">
    <source>
        <dbReference type="ARBA" id="ARBA00022670"/>
    </source>
</evidence>
<dbReference type="GO" id="GO:0004177">
    <property type="term" value="F:aminopeptidase activity"/>
    <property type="evidence" value="ECO:0007669"/>
    <property type="project" value="UniProtKB-UniRule"/>
</dbReference>
<dbReference type="Gene3D" id="2.40.30.40">
    <property type="entry name" value="Peptidase M42, domain 2"/>
    <property type="match status" value="1"/>
</dbReference>
<proteinExistence type="inferred from homology"/>
<dbReference type="EMBL" id="PDBW01000001">
    <property type="protein sequence ID" value="PFH02899.1"/>
    <property type="molecule type" value="Genomic_DNA"/>
</dbReference>
<feature type="binding site" evidence="8">
    <location>
        <position position="176"/>
    </location>
    <ligand>
        <name>Zn(2+)</name>
        <dbReference type="ChEBI" id="CHEBI:29105"/>
        <label>2</label>
    </ligand>
</feature>
<feature type="active site" description="Proton acceptor" evidence="7">
    <location>
        <position position="208"/>
    </location>
</feature>
<dbReference type="PANTHER" id="PTHR32481:SF6">
    <property type="entry name" value="ENDOGLUCANASE"/>
    <property type="match status" value="1"/>
</dbReference>
<dbReference type="InterPro" id="IPR051464">
    <property type="entry name" value="Peptidase_M42_aminopept"/>
</dbReference>
<dbReference type="PANTHER" id="PTHR32481">
    <property type="entry name" value="AMINOPEPTIDASE"/>
    <property type="match status" value="1"/>
</dbReference>